<keyword evidence="1" id="KW-0812">Transmembrane</keyword>
<gene>
    <name evidence="2" type="ORF">HNR70_002443</name>
</gene>
<dbReference type="AlphaFoldDB" id="A0A841AH68"/>
<feature type="transmembrane region" description="Helical" evidence="1">
    <location>
        <begin position="125"/>
        <end position="146"/>
    </location>
</feature>
<dbReference type="EMBL" id="JACHLZ010000001">
    <property type="protein sequence ID" value="MBB5832630.1"/>
    <property type="molecule type" value="Genomic_DNA"/>
</dbReference>
<organism evidence="2 3">
    <name type="scientific">Brachybacterium aquaticum</name>
    <dbReference type="NCBI Taxonomy" id="1432564"/>
    <lineage>
        <taxon>Bacteria</taxon>
        <taxon>Bacillati</taxon>
        <taxon>Actinomycetota</taxon>
        <taxon>Actinomycetes</taxon>
        <taxon>Micrococcales</taxon>
        <taxon>Dermabacteraceae</taxon>
        <taxon>Brachybacterium</taxon>
    </lineage>
</organism>
<evidence type="ECO:0000313" key="3">
    <source>
        <dbReference type="Proteomes" id="UP000588158"/>
    </source>
</evidence>
<reference evidence="2 3" key="1">
    <citation type="submission" date="2020-08" db="EMBL/GenBank/DDBJ databases">
        <title>Sequencing the genomes of 1000 actinobacteria strains.</title>
        <authorList>
            <person name="Klenk H.-P."/>
        </authorList>
    </citation>
    <scope>NUCLEOTIDE SEQUENCE [LARGE SCALE GENOMIC DNA]</scope>
    <source>
        <strain evidence="2 3">DSM 28796</strain>
    </source>
</reference>
<dbReference type="Proteomes" id="UP000588158">
    <property type="component" value="Unassembled WGS sequence"/>
</dbReference>
<evidence type="ECO:0000313" key="2">
    <source>
        <dbReference type="EMBL" id="MBB5832630.1"/>
    </source>
</evidence>
<feature type="transmembrane region" description="Helical" evidence="1">
    <location>
        <begin position="63"/>
        <end position="81"/>
    </location>
</feature>
<dbReference type="RefSeq" id="WP_184325921.1">
    <property type="nucleotide sequence ID" value="NZ_JACHLZ010000001.1"/>
</dbReference>
<sequence>MDAFTPVITLHALAALYVLLLGPVQILRRRRDLAHRVLGATWVAGIVVTCVTSFWIAPDGFSWLHGLSIWTLVCMVAALLGIRTGDVKVHRGFMIGSYLGTLAAFAFAALVPARLIARLLASEPVVALGTAAGVAVIVAILAVSVVRAAGERGSGTAAEDRTARVDRSVSRQGS</sequence>
<feature type="transmembrane region" description="Helical" evidence="1">
    <location>
        <begin position="6"/>
        <end position="27"/>
    </location>
</feature>
<feature type="transmembrane region" description="Helical" evidence="1">
    <location>
        <begin position="93"/>
        <end position="113"/>
    </location>
</feature>
<dbReference type="Pfam" id="PF10067">
    <property type="entry name" value="DUF2306"/>
    <property type="match status" value="1"/>
</dbReference>
<proteinExistence type="predicted"/>
<comment type="caution">
    <text evidence="2">The sequence shown here is derived from an EMBL/GenBank/DDBJ whole genome shotgun (WGS) entry which is preliminary data.</text>
</comment>
<evidence type="ECO:0000256" key="1">
    <source>
        <dbReference type="SAM" id="Phobius"/>
    </source>
</evidence>
<feature type="transmembrane region" description="Helical" evidence="1">
    <location>
        <begin position="39"/>
        <end position="57"/>
    </location>
</feature>
<name>A0A841AH68_9MICO</name>
<dbReference type="InterPro" id="IPR018750">
    <property type="entry name" value="DUF2306_membrane"/>
</dbReference>
<protein>
    <submittedName>
        <fullName evidence="2">Putative membrane protein</fullName>
    </submittedName>
</protein>
<keyword evidence="1" id="KW-0472">Membrane</keyword>
<keyword evidence="3" id="KW-1185">Reference proteome</keyword>
<keyword evidence="1" id="KW-1133">Transmembrane helix</keyword>
<accession>A0A841AH68</accession>